<evidence type="ECO:0000313" key="12">
    <source>
        <dbReference type="EMBL" id="OBX11594.1"/>
    </source>
</evidence>
<keyword evidence="8 10" id="KW-1278">Translocase</keyword>
<dbReference type="InterPro" id="IPR003439">
    <property type="entry name" value="ABC_transporter-like_ATP-bd"/>
</dbReference>
<keyword evidence="4 10" id="KW-0762">Sugar transport</keyword>
<dbReference type="InterPro" id="IPR003593">
    <property type="entry name" value="AAA+_ATPase"/>
</dbReference>
<dbReference type="PROSITE" id="PS50893">
    <property type="entry name" value="ABC_TRANSPORTER_2"/>
    <property type="match status" value="2"/>
</dbReference>
<evidence type="ECO:0000256" key="3">
    <source>
        <dbReference type="ARBA" id="ARBA00022475"/>
    </source>
</evidence>
<dbReference type="Pfam" id="PF00005">
    <property type="entry name" value="ABC_tran"/>
    <property type="match status" value="2"/>
</dbReference>
<dbReference type="Proteomes" id="UP000092527">
    <property type="component" value="Unassembled WGS sequence"/>
</dbReference>
<sequence length="505" mass="56668">MSMQVENRSEILLEMKDVSKSFPGVKALDHANLTVRSYSVHALMGENGAGKSTLLKCLFGIYAKDEGEILYLGKTVNFKTSKEALENGISMVHQELNLVRQRSVMDNLWLGRYPLKAGLVDHGKMYRDTKAIFDELDIDIDPKERVAKLSVSQMQMIEIAKAFSYNAKIVIMDEPTSSLSEKEVDHLFKIIAKLKNRGCGIIYISHKMDEIFKICDEVTILRDGKWVNTVAIKDTNMDQLVAMMVGRELTQRFPEKHNVPKETILTVEHLTAKNQPSIQDVSFELRKGEILGIAGLVGAKRTDIVETIFGIREKRSGTIKLHGKEMRNRSALEAINNGFALITEERRSTGIYANLSIEFNSLISNMKSYLGKFGLLSTTKMKSDTQWVIDSMNVKTPSHRTNIGSLSGGNQQKVIIGRWLLTQPEILMMDEPTRGIDVGAKFEIYQLMMQLAEKDKGIIMISSEMPELLGVTDRILVMSNGRVAGIVETAKTSQEEILQLAAKYL</sequence>
<name>A0AB36E6C5_9PAST</name>
<dbReference type="PROSITE" id="PS00211">
    <property type="entry name" value="ABC_TRANSPORTER_1"/>
    <property type="match status" value="1"/>
</dbReference>
<evidence type="ECO:0000256" key="9">
    <source>
        <dbReference type="ARBA" id="ARBA00023136"/>
    </source>
</evidence>
<dbReference type="AlphaFoldDB" id="A0AB36E6C5"/>
<dbReference type="GO" id="GO:0005524">
    <property type="term" value="F:ATP binding"/>
    <property type="evidence" value="ECO:0007669"/>
    <property type="project" value="UniProtKB-UniRule"/>
</dbReference>
<comment type="catalytic activity">
    <reaction evidence="10">
        <text>D-galactose(out) + ATP + H2O = D-galactose(in) + ADP + phosphate + H(+)</text>
        <dbReference type="Rhea" id="RHEA:60156"/>
        <dbReference type="ChEBI" id="CHEBI:4139"/>
        <dbReference type="ChEBI" id="CHEBI:15377"/>
        <dbReference type="ChEBI" id="CHEBI:15378"/>
        <dbReference type="ChEBI" id="CHEBI:30616"/>
        <dbReference type="ChEBI" id="CHEBI:43474"/>
        <dbReference type="ChEBI" id="CHEBI:456216"/>
        <dbReference type="EC" id="7.5.2.11"/>
    </reaction>
</comment>
<dbReference type="RefSeq" id="WP_066421204.1">
    <property type="nucleotide sequence ID" value="NZ_CP103875.1"/>
</dbReference>
<dbReference type="GO" id="GO:0043211">
    <property type="term" value="F:ABC-type carbohydrate transporter activity"/>
    <property type="evidence" value="ECO:0007669"/>
    <property type="project" value="UniProtKB-UniRule"/>
</dbReference>
<organism evidence="12 13">
    <name type="scientific">Gallibacterium salpingitidis</name>
    <dbReference type="NCBI Taxonomy" id="505341"/>
    <lineage>
        <taxon>Bacteria</taxon>
        <taxon>Pseudomonadati</taxon>
        <taxon>Pseudomonadota</taxon>
        <taxon>Gammaproteobacteria</taxon>
        <taxon>Pasteurellales</taxon>
        <taxon>Pasteurellaceae</taxon>
        <taxon>Gallibacterium</taxon>
    </lineage>
</organism>
<feature type="domain" description="ABC transporter" evidence="11">
    <location>
        <begin position="13"/>
        <end position="248"/>
    </location>
</feature>
<keyword evidence="7 10" id="KW-0067">ATP-binding</keyword>
<dbReference type="PANTHER" id="PTHR43790">
    <property type="entry name" value="CARBOHYDRATE TRANSPORT ATP-BINDING PROTEIN MG119-RELATED"/>
    <property type="match status" value="1"/>
</dbReference>
<feature type="domain" description="ABC transporter" evidence="11">
    <location>
        <begin position="259"/>
        <end position="505"/>
    </location>
</feature>
<comment type="function">
    <text evidence="10">Part of an ABC transporter complex involved in carbohydrate import. Could be involved in ribose, galactose and/or methyl galactoside import. Responsible for energy coupling to the transport system.</text>
</comment>
<dbReference type="PANTHER" id="PTHR43790:SF7">
    <property type="entry name" value="GALACTOSE_METHYL GALACTOSIDE IMPORT ATP-BINDING PROTEIN MGLA"/>
    <property type="match status" value="1"/>
</dbReference>
<dbReference type="EMBL" id="JTJU01000009">
    <property type="protein sequence ID" value="OBX11594.1"/>
    <property type="molecule type" value="Genomic_DNA"/>
</dbReference>
<evidence type="ECO:0000313" key="13">
    <source>
        <dbReference type="Proteomes" id="UP000092527"/>
    </source>
</evidence>
<dbReference type="CDD" id="cd03215">
    <property type="entry name" value="ABC_Carb_Monos_II"/>
    <property type="match status" value="1"/>
</dbReference>
<dbReference type="EC" id="7.5.2.11" evidence="10"/>
<dbReference type="GO" id="GO:0005886">
    <property type="term" value="C:plasma membrane"/>
    <property type="evidence" value="ECO:0007669"/>
    <property type="project" value="UniProtKB-SubCell"/>
</dbReference>
<reference evidence="12 13" key="1">
    <citation type="submission" date="2014-11" db="EMBL/GenBank/DDBJ databases">
        <title>Pan-genome of Gallibacterium spp.</title>
        <authorList>
            <person name="Kudirkiene E."/>
            <person name="Bojesen A.M."/>
        </authorList>
    </citation>
    <scope>NUCLEOTIDE SEQUENCE [LARGE SCALE GENOMIC DNA]</scope>
    <source>
        <strain evidence="12 13">18469/18</strain>
    </source>
</reference>
<evidence type="ECO:0000256" key="7">
    <source>
        <dbReference type="ARBA" id="ARBA00022840"/>
    </source>
</evidence>
<evidence type="ECO:0000256" key="6">
    <source>
        <dbReference type="ARBA" id="ARBA00022741"/>
    </source>
</evidence>
<evidence type="ECO:0000256" key="8">
    <source>
        <dbReference type="ARBA" id="ARBA00022967"/>
    </source>
</evidence>
<evidence type="ECO:0000259" key="11">
    <source>
        <dbReference type="PROSITE" id="PS50893"/>
    </source>
</evidence>
<comment type="similarity">
    <text evidence="10">Belongs to the ABC transporter superfamily.</text>
</comment>
<keyword evidence="5" id="KW-0677">Repeat</keyword>
<evidence type="ECO:0000256" key="10">
    <source>
        <dbReference type="RuleBase" id="RU367029"/>
    </source>
</evidence>
<keyword evidence="9 10" id="KW-0472">Membrane</keyword>
<dbReference type="SMART" id="SM00382">
    <property type="entry name" value="AAA"/>
    <property type="match status" value="2"/>
</dbReference>
<dbReference type="InterPro" id="IPR017871">
    <property type="entry name" value="ABC_transporter-like_CS"/>
</dbReference>
<evidence type="ECO:0000256" key="2">
    <source>
        <dbReference type="ARBA" id="ARBA00022448"/>
    </source>
</evidence>
<protein>
    <recommendedName>
        <fullName evidence="10">Ribose/galactose/methyl galactoside import ATP-binding protein</fullName>
        <ecNumber evidence="10">7.5.2.11</ecNumber>
    </recommendedName>
</protein>
<dbReference type="FunFam" id="3.40.50.300:FF:000126">
    <property type="entry name" value="Galactose/methyl galactoside import ATP-binding protein MglA"/>
    <property type="match status" value="1"/>
</dbReference>
<evidence type="ECO:0000256" key="4">
    <source>
        <dbReference type="ARBA" id="ARBA00022597"/>
    </source>
</evidence>
<keyword evidence="3" id="KW-1003">Cell membrane</keyword>
<dbReference type="InterPro" id="IPR027417">
    <property type="entry name" value="P-loop_NTPase"/>
</dbReference>
<evidence type="ECO:0000256" key="1">
    <source>
        <dbReference type="ARBA" id="ARBA00004202"/>
    </source>
</evidence>
<comment type="caution">
    <text evidence="12">The sequence shown here is derived from an EMBL/GenBank/DDBJ whole genome shotgun (WGS) entry which is preliminary data.</text>
</comment>
<proteinExistence type="inferred from homology"/>
<dbReference type="SUPFAM" id="SSF52540">
    <property type="entry name" value="P-loop containing nucleoside triphosphate hydrolases"/>
    <property type="match status" value="2"/>
</dbReference>
<dbReference type="GO" id="GO:0016887">
    <property type="term" value="F:ATP hydrolysis activity"/>
    <property type="evidence" value="ECO:0007669"/>
    <property type="project" value="InterPro"/>
</dbReference>
<dbReference type="Gene3D" id="3.40.50.300">
    <property type="entry name" value="P-loop containing nucleotide triphosphate hydrolases"/>
    <property type="match status" value="2"/>
</dbReference>
<comment type="subcellular location">
    <subcellularLocation>
        <location evidence="10">Cell inner membrane</location>
        <topology evidence="10">Peripheral membrane protein</topology>
    </subcellularLocation>
    <subcellularLocation>
        <location evidence="1">Cell membrane</location>
        <topology evidence="1">Peripheral membrane protein</topology>
    </subcellularLocation>
</comment>
<keyword evidence="10" id="KW-0997">Cell inner membrane</keyword>
<dbReference type="InterPro" id="IPR050107">
    <property type="entry name" value="ABC_carbohydrate_import_ATPase"/>
</dbReference>
<keyword evidence="2 10" id="KW-0813">Transport</keyword>
<keyword evidence="6 10" id="KW-0547">Nucleotide-binding</keyword>
<dbReference type="CDD" id="cd03216">
    <property type="entry name" value="ABC_Carb_Monos_I"/>
    <property type="match status" value="1"/>
</dbReference>
<dbReference type="FunFam" id="3.40.50.300:FF:000127">
    <property type="entry name" value="Ribose import ATP-binding protein RbsA"/>
    <property type="match status" value="1"/>
</dbReference>
<dbReference type="NCBIfam" id="NF008215">
    <property type="entry name" value="PRK10982.1"/>
    <property type="match status" value="1"/>
</dbReference>
<gene>
    <name evidence="12" type="ORF">QV09_01670</name>
</gene>
<dbReference type="GO" id="GO:0015749">
    <property type="term" value="P:monosaccharide transmembrane transport"/>
    <property type="evidence" value="ECO:0007669"/>
    <property type="project" value="UniProtKB-ARBA"/>
</dbReference>
<accession>A0AB36E6C5</accession>
<evidence type="ECO:0000256" key="5">
    <source>
        <dbReference type="ARBA" id="ARBA00022737"/>
    </source>
</evidence>